<gene>
    <name evidence="7" type="primary">azu</name>
    <name evidence="7" type="ORF">JIN81_13210</name>
</gene>
<feature type="chain" id="PRO_5037619637" evidence="5">
    <location>
        <begin position="21"/>
        <end position="150"/>
    </location>
</feature>
<comment type="caution">
    <text evidence="7">The sequence shown here is derived from an EMBL/GenBank/DDBJ whole genome shotgun (WGS) entry which is preliminary data.</text>
</comment>
<dbReference type="AlphaFoldDB" id="A0A934RE37"/>
<keyword evidence="1" id="KW-0813">Transport</keyword>
<feature type="domain" description="Blue (type 1) copper" evidence="6">
    <location>
        <begin position="24"/>
        <end position="148"/>
    </location>
</feature>
<dbReference type="PANTHER" id="PTHR38439:SF2">
    <property type="entry name" value="OUTER MEMBRANE PROTEIN H.8"/>
    <property type="match status" value="1"/>
</dbReference>
<keyword evidence="3" id="KW-0249">Electron transport</keyword>
<reference evidence="7" key="1">
    <citation type="submission" date="2021-01" db="EMBL/GenBank/DDBJ databases">
        <title>Modified the classification status of verrucomicrobia.</title>
        <authorList>
            <person name="Feng X."/>
        </authorList>
    </citation>
    <scope>NUCLEOTIDE SEQUENCE</scope>
    <source>
        <strain evidence="7">KCTC 22201</strain>
    </source>
</reference>
<dbReference type="GO" id="GO:0009055">
    <property type="term" value="F:electron transfer activity"/>
    <property type="evidence" value="ECO:0007669"/>
    <property type="project" value="InterPro"/>
</dbReference>
<evidence type="ECO:0000256" key="1">
    <source>
        <dbReference type="ARBA" id="ARBA00022448"/>
    </source>
</evidence>
<dbReference type="Pfam" id="PF00127">
    <property type="entry name" value="Copper-bind"/>
    <property type="match status" value="1"/>
</dbReference>
<dbReference type="InterPro" id="IPR008972">
    <property type="entry name" value="Cupredoxin"/>
</dbReference>
<name>A0A934RE37_9BACT</name>
<dbReference type="RefSeq" id="WP_200280457.1">
    <property type="nucleotide sequence ID" value="NZ_JAENII010000010.1"/>
</dbReference>
<dbReference type="PROSITE" id="PS00196">
    <property type="entry name" value="COPPER_BLUE"/>
    <property type="match status" value="1"/>
</dbReference>
<dbReference type="Gene3D" id="2.60.40.420">
    <property type="entry name" value="Cupredoxins - blue copper proteins"/>
    <property type="match status" value="1"/>
</dbReference>
<dbReference type="GO" id="GO:0005507">
    <property type="term" value="F:copper ion binding"/>
    <property type="evidence" value="ECO:0007669"/>
    <property type="project" value="InterPro"/>
</dbReference>
<evidence type="ECO:0000256" key="5">
    <source>
        <dbReference type="SAM" id="SignalP"/>
    </source>
</evidence>
<dbReference type="NCBIfam" id="TIGR02695">
    <property type="entry name" value="azurin"/>
    <property type="match status" value="1"/>
</dbReference>
<dbReference type="PANTHER" id="PTHR38439">
    <property type="entry name" value="AURACYANIN-B"/>
    <property type="match status" value="1"/>
</dbReference>
<dbReference type="SUPFAM" id="SSF49503">
    <property type="entry name" value="Cupredoxins"/>
    <property type="match status" value="1"/>
</dbReference>
<dbReference type="CDD" id="cd13922">
    <property type="entry name" value="Azurin"/>
    <property type="match status" value="1"/>
</dbReference>
<evidence type="ECO:0000256" key="3">
    <source>
        <dbReference type="ARBA" id="ARBA00022982"/>
    </source>
</evidence>
<evidence type="ECO:0000313" key="7">
    <source>
        <dbReference type="EMBL" id="MBK1827983.1"/>
    </source>
</evidence>
<keyword evidence="2" id="KW-0479">Metal-binding</keyword>
<dbReference type="InterPro" id="IPR028871">
    <property type="entry name" value="BlueCu_1_BS"/>
</dbReference>
<evidence type="ECO:0000259" key="6">
    <source>
        <dbReference type="Pfam" id="PF00127"/>
    </source>
</evidence>
<evidence type="ECO:0000256" key="2">
    <source>
        <dbReference type="ARBA" id="ARBA00022723"/>
    </source>
</evidence>
<sequence>MKTLITSLFLFAAAMVPSLAEDAVTLEVTGNDQMQYDKKELTVTEGQKVTIKFKHIGKLPKAAMGHNVVILKPGTAMPAFAMKCAPAAANDYIPEDAESKALIVAHTKMIGGGEETSVTFTAPAAGEYPYLCTFPGHFGIMNGKMIVKAK</sequence>
<dbReference type="Proteomes" id="UP000658278">
    <property type="component" value="Unassembled WGS sequence"/>
</dbReference>
<keyword evidence="5" id="KW-0732">Signal</keyword>
<accession>A0A934RE37</accession>
<keyword evidence="4" id="KW-0186">Copper</keyword>
<proteinExistence type="predicted"/>
<organism evidence="7 8">
    <name type="scientific">Haloferula rosea</name>
    <dbReference type="NCBI Taxonomy" id="490093"/>
    <lineage>
        <taxon>Bacteria</taxon>
        <taxon>Pseudomonadati</taxon>
        <taxon>Verrucomicrobiota</taxon>
        <taxon>Verrucomicrobiia</taxon>
        <taxon>Verrucomicrobiales</taxon>
        <taxon>Verrucomicrobiaceae</taxon>
        <taxon>Haloferula</taxon>
    </lineage>
</organism>
<dbReference type="EMBL" id="JAENII010000010">
    <property type="protein sequence ID" value="MBK1827983.1"/>
    <property type="molecule type" value="Genomic_DNA"/>
</dbReference>
<evidence type="ECO:0000313" key="8">
    <source>
        <dbReference type="Proteomes" id="UP000658278"/>
    </source>
</evidence>
<dbReference type="InterPro" id="IPR014068">
    <property type="entry name" value="Azurin"/>
</dbReference>
<keyword evidence="8" id="KW-1185">Reference proteome</keyword>
<dbReference type="InterPro" id="IPR050845">
    <property type="entry name" value="Cu-binding_ET"/>
</dbReference>
<dbReference type="InterPro" id="IPR000923">
    <property type="entry name" value="BlueCu_1"/>
</dbReference>
<protein>
    <submittedName>
        <fullName evidence="7">Azurin</fullName>
    </submittedName>
</protein>
<evidence type="ECO:0000256" key="4">
    <source>
        <dbReference type="ARBA" id="ARBA00023008"/>
    </source>
</evidence>
<feature type="signal peptide" evidence="5">
    <location>
        <begin position="1"/>
        <end position="20"/>
    </location>
</feature>